<dbReference type="InterPro" id="IPR029062">
    <property type="entry name" value="Class_I_gatase-like"/>
</dbReference>
<evidence type="ECO:0000256" key="5">
    <source>
        <dbReference type="ARBA" id="ARBA00022801"/>
    </source>
</evidence>
<evidence type="ECO:0000256" key="8">
    <source>
        <dbReference type="PIRNR" id="PIRNR001084"/>
    </source>
</evidence>
<evidence type="ECO:0000256" key="3">
    <source>
        <dbReference type="ARBA" id="ARBA00012756"/>
    </source>
</evidence>
<proteinExistence type="inferred from homology"/>
<dbReference type="PANTHER" id="PTHR36447:SF2">
    <property type="entry name" value="BETA-GALACTOSIDASE YESZ"/>
    <property type="match status" value="1"/>
</dbReference>
<dbReference type="Gene3D" id="3.40.50.880">
    <property type="match status" value="1"/>
</dbReference>
<dbReference type="Pfam" id="PF08532">
    <property type="entry name" value="Glyco_hydro_42M"/>
    <property type="match status" value="1"/>
</dbReference>
<keyword evidence="5 8" id="KW-0378">Hydrolase</keyword>
<evidence type="ECO:0000256" key="2">
    <source>
        <dbReference type="ARBA" id="ARBA00005940"/>
    </source>
</evidence>
<dbReference type="InterPro" id="IPR013738">
    <property type="entry name" value="Beta_galactosidase_Trimer"/>
</dbReference>
<dbReference type="PANTHER" id="PTHR36447">
    <property type="entry name" value="BETA-GALACTOSIDASE GANA"/>
    <property type="match status" value="1"/>
</dbReference>
<dbReference type="SUPFAM" id="SSF51445">
    <property type="entry name" value="(Trans)glycosidases"/>
    <property type="match status" value="1"/>
</dbReference>
<keyword evidence="4" id="KW-0479">Metal-binding</keyword>
<dbReference type="InterPro" id="IPR013529">
    <property type="entry name" value="Glyco_hydro_42_N"/>
</dbReference>
<comment type="similarity">
    <text evidence="2 8">Belongs to the glycosyl hydrolase 42 family.</text>
</comment>
<accession>A0ABP8Q5K5</accession>
<reference evidence="12" key="1">
    <citation type="journal article" date="2019" name="Int. J. Syst. Evol. Microbiol.">
        <title>The Global Catalogue of Microorganisms (GCM) 10K type strain sequencing project: providing services to taxonomists for standard genome sequencing and annotation.</title>
        <authorList>
            <consortium name="The Broad Institute Genomics Platform"/>
            <consortium name="The Broad Institute Genome Sequencing Center for Infectious Disease"/>
            <person name="Wu L."/>
            <person name="Ma J."/>
        </authorList>
    </citation>
    <scope>NUCLEOTIDE SEQUENCE [LARGE SCALE GENOMIC DNA]</scope>
    <source>
        <strain evidence="12">JCM 17841</strain>
    </source>
</reference>
<keyword evidence="7 8" id="KW-0326">Glycosidase</keyword>
<evidence type="ECO:0000256" key="7">
    <source>
        <dbReference type="ARBA" id="ARBA00023295"/>
    </source>
</evidence>
<evidence type="ECO:0000313" key="11">
    <source>
        <dbReference type="EMBL" id="GAA4497918.1"/>
    </source>
</evidence>
<dbReference type="InterPro" id="IPR017853">
    <property type="entry name" value="GH"/>
</dbReference>
<dbReference type="SUPFAM" id="SSF52317">
    <property type="entry name" value="Class I glutamine amidotransferase-like"/>
    <property type="match status" value="1"/>
</dbReference>
<dbReference type="PIRSF" id="PIRSF001084">
    <property type="entry name" value="B-galactosidase"/>
    <property type="match status" value="1"/>
</dbReference>
<dbReference type="InterPro" id="IPR003476">
    <property type="entry name" value="Glyco_hydro_42"/>
</dbReference>
<evidence type="ECO:0000256" key="1">
    <source>
        <dbReference type="ARBA" id="ARBA00001412"/>
    </source>
</evidence>
<evidence type="ECO:0000313" key="12">
    <source>
        <dbReference type="Proteomes" id="UP001501243"/>
    </source>
</evidence>
<dbReference type="Pfam" id="PF02449">
    <property type="entry name" value="Glyco_hydro_42"/>
    <property type="match status" value="1"/>
</dbReference>
<protein>
    <recommendedName>
        <fullName evidence="3 8">Beta-galactosidase</fullName>
        <shortName evidence="8">Beta-gal</shortName>
        <ecNumber evidence="3 8">3.2.1.23</ecNumber>
    </recommendedName>
</protein>
<evidence type="ECO:0000259" key="10">
    <source>
        <dbReference type="Pfam" id="PF08532"/>
    </source>
</evidence>
<dbReference type="CDD" id="cd03143">
    <property type="entry name" value="A4_beta-galactosidase_middle_domain"/>
    <property type="match status" value="1"/>
</dbReference>
<evidence type="ECO:0000259" key="9">
    <source>
        <dbReference type="Pfam" id="PF02449"/>
    </source>
</evidence>
<feature type="domain" description="Glycoside hydrolase family 42 N-terminal" evidence="9">
    <location>
        <begin position="29"/>
        <end position="396"/>
    </location>
</feature>
<feature type="domain" description="Beta-galactosidase trimerisation" evidence="10">
    <location>
        <begin position="409"/>
        <end position="616"/>
    </location>
</feature>
<organism evidence="11 12">
    <name type="scientific">Hymenobacter ginsengisoli</name>
    <dbReference type="NCBI Taxonomy" id="1051626"/>
    <lineage>
        <taxon>Bacteria</taxon>
        <taxon>Pseudomonadati</taxon>
        <taxon>Bacteroidota</taxon>
        <taxon>Cytophagia</taxon>
        <taxon>Cytophagales</taxon>
        <taxon>Hymenobacteraceae</taxon>
        <taxon>Hymenobacter</taxon>
    </lineage>
</organism>
<comment type="caution">
    <text evidence="11">The sequence shown here is derived from an EMBL/GenBank/DDBJ whole genome shotgun (WGS) entry which is preliminary data.</text>
</comment>
<keyword evidence="6" id="KW-0862">Zinc</keyword>
<dbReference type="EC" id="3.2.1.23" evidence="3 8"/>
<dbReference type="EMBL" id="BAABGQ010000005">
    <property type="protein sequence ID" value="GAA4497918.1"/>
    <property type="molecule type" value="Genomic_DNA"/>
</dbReference>
<gene>
    <name evidence="11" type="ORF">GCM10023172_13730</name>
</gene>
<name>A0ABP8Q5K5_9BACT</name>
<dbReference type="Proteomes" id="UP001501243">
    <property type="component" value="Unassembled WGS sequence"/>
</dbReference>
<keyword evidence="12" id="KW-1185">Reference proteome</keyword>
<comment type="catalytic activity">
    <reaction evidence="1 8">
        <text>Hydrolysis of terminal non-reducing beta-D-galactose residues in beta-D-galactosides.</text>
        <dbReference type="EC" id="3.2.1.23"/>
    </reaction>
</comment>
<evidence type="ECO:0000256" key="4">
    <source>
        <dbReference type="ARBA" id="ARBA00022723"/>
    </source>
</evidence>
<sequence>MLLLASSGQLAWGQARPFKTEKILYGVAYYDEYMPYDRLDRDVSMMKAAGINVVRIAESTWGTLEPQPDVYDFHHIDRVLAAMHRAGIGVIIGTPTYAVPTWLARQHPDVLAITSRGPNQYGARQNMDITNEHYRERSEKVIRKLLEHVKDHPAIIGYQVDNETKAYGTSGPHVQAQFVAYMQRRYPSLDSLNRALGLNYWSNRINSWADFPSVNGSINASLNGEFARFQRQLVTDFLAWQAAIVREYKKPGQFITQNFDFDWWGHTYGIQPEVNHFAAARALDVAGCDIYHPSQDELTGLEISFGGDVARGMKCGQNYLVLETEAQGFPQWTPYPGQLRLQAFSHLASGADMVEYWHWSSIHNSAETYWKGVLSHDLQPNAIYDEVKTIGADMQRLGPHLLHLQKKNQVAVLFSNDALTGFNAFGPGGGPGRSYNGVLRQLYDELYKLNVSVDFVDPTSPRLEQYKLLVVPALYAAPDSLLRRLNAYVRRGGHVVYTYKSGFANQDDKVRTTTQPGLLAEACGVRYDEFTEPRNVVLKSDYFQLGEGAGKIENWMELLTPTTAKVLARYDHPAWGQYAAITENQYGQGLATYIGCRLTPALTRTVLADAVRKAGLWGPDQQLTFPLITKAGTNQRGHLLHYYFNYSAQPQALRYPHRKGTELLAGRSLAAGTELRLPAWGFAIVEEE</sequence>
<dbReference type="Gene3D" id="3.20.20.80">
    <property type="entry name" value="Glycosidases"/>
    <property type="match status" value="1"/>
</dbReference>
<evidence type="ECO:0000256" key="6">
    <source>
        <dbReference type="ARBA" id="ARBA00022833"/>
    </source>
</evidence>